<evidence type="ECO:0000259" key="19">
    <source>
        <dbReference type="Pfam" id="PF01761"/>
    </source>
</evidence>
<comment type="cofactor">
    <cofactor evidence="2 18">
        <name>NAD(+)</name>
        <dbReference type="ChEBI" id="CHEBI:57540"/>
    </cofactor>
</comment>
<protein>
    <recommendedName>
        <fullName evidence="8 18">3-dehydroquinate synthase</fullName>
        <shortName evidence="18">DHQS</shortName>
        <ecNumber evidence="7 18">4.2.3.4</ecNumber>
    </recommendedName>
</protein>
<evidence type="ECO:0000256" key="14">
    <source>
        <dbReference type="ARBA" id="ARBA00023027"/>
    </source>
</evidence>
<keyword evidence="16 18" id="KW-0456">Lyase</keyword>
<evidence type="ECO:0000256" key="3">
    <source>
        <dbReference type="ARBA" id="ARBA00001947"/>
    </source>
</evidence>
<comment type="cofactor">
    <cofactor evidence="18">
        <name>Co(2+)</name>
        <dbReference type="ChEBI" id="CHEBI:48828"/>
    </cofactor>
    <cofactor evidence="18">
        <name>Zn(2+)</name>
        <dbReference type="ChEBI" id="CHEBI:29105"/>
    </cofactor>
    <text evidence="18">Binds 1 divalent metal cation per subunit. Can use either Co(2+) or Zn(2+).</text>
</comment>
<dbReference type="Pfam" id="PF24621">
    <property type="entry name" value="DHQS_C"/>
    <property type="match status" value="1"/>
</dbReference>
<keyword evidence="11 18" id="KW-0479">Metal-binding</keyword>
<dbReference type="NCBIfam" id="TIGR01357">
    <property type="entry name" value="aroB"/>
    <property type="match status" value="1"/>
</dbReference>
<evidence type="ECO:0000256" key="10">
    <source>
        <dbReference type="ARBA" id="ARBA00022605"/>
    </source>
</evidence>
<evidence type="ECO:0000256" key="9">
    <source>
        <dbReference type="ARBA" id="ARBA00022490"/>
    </source>
</evidence>
<dbReference type="InterPro" id="IPR016037">
    <property type="entry name" value="DHQ_synth_AroB"/>
</dbReference>
<dbReference type="FunFam" id="3.40.50.1970:FF:000007">
    <property type="entry name" value="Pentafunctional AROM polypeptide"/>
    <property type="match status" value="1"/>
</dbReference>
<comment type="catalytic activity">
    <reaction evidence="1 18">
        <text>7-phospho-2-dehydro-3-deoxy-D-arabino-heptonate = 3-dehydroquinate + phosphate</text>
        <dbReference type="Rhea" id="RHEA:21968"/>
        <dbReference type="ChEBI" id="CHEBI:32364"/>
        <dbReference type="ChEBI" id="CHEBI:43474"/>
        <dbReference type="ChEBI" id="CHEBI:58394"/>
        <dbReference type="EC" id="4.2.3.4"/>
    </reaction>
</comment>
<dbReference type="GO" id="GO:0003856">
    <property type="term" value="F:3-dehydroquinate synthase activity"/>
    <property type="evidence" value="ECO:0007669"/>
    <property type="project" value="UniProtKB-UniRule"/>
</dbReference>
<comment type="cofactor">
    <cofactor evidence="3">
        <name>Zn(2+)</name>
        <dbReference type="ChEBI" id="CHEBI:29105"/>
    </cofactor>
</comment>
<dbReference type="PANTHER" id="PTHR43622:SF7">
    <property type="entry name" value="3-DEHYDROQUINATE SYNTHASE, CHLOROPLASTIC"/>
    <property type="match status" value="1"/>
</dbReference>
<accession>A0AAJ2NKJ5</accession>
<feature type="binding site" evidence="18">
    <location>
        <begin position="107"/>
        <end position="111"/>
    </location>
    <ligand>
        <name>NAD(+)</name>
        <dbReference type="ChEBI" id="CHEBI:57540"/>
    </ligand>
</feature>
<dbReference type="GO" id="GO:0005737">
    <property type="term" value="C:cytoplasm"/>
    <property type="evidence" value="ECO:0007669"/>
    <property type="project" value="UniProtKB-SubCell"/>
</dbReference>
<evidence type="ECO:0000259" key="20">
    <source>
        <dbReference type="Pfam" id="PF24621"/>
    </source>
</evidence>
<comment type="similarity">
    <text evidence="6 18">Belongs to the sugar phosphate cyclases superfamily. Dehydroquinate synthase family.</text>
</comment>
<keyword evidence="15 18" id="KW-0057">Aromatic amino acid biosynthesis</keyword>
<keyword evidence="13 18" id="KW-0862">Zinc</keyword>
<dbReference type="PANTHER" id="PTHR43622">
    <property type="entry name" value="3-DEHYDROQUINATE SYNTHASE"/>
    <property type="match status" value="1"/>
</dbReference>
<dbReference type="EC" id="4.2.3.4" evidence="7 18"/>
<keyword evidence="9 18" id="KW-0963">Cytoplasm</keyword>
<dbReference type="Proteomes" id="UP001285636">
    <property type="component" value="Unassembled WGS sequence"/>
</dbReference>
<evidence type="ECO:0000256" key="1">
    <source>
        <dbReference type="ARBA" id="ARBA00001393"/>
    </source>
</evidence>
<feature type="binding site" evidence="18">
    <location>
        <position position="265"/>
    </location>
    <ligand>
        <name>Zn(2+)</name>
        <dbReference type="ChEBI" id="CHEBI:29105"/>
    </ligand>
</feature>
<comment type="pathway">
    <text evidence="5 18">Metabolic intermediate biosynthesis; chorismate biosynthesis; chorismate from D-erythrose 4-phosphate and phosphoenolpyruvate: step 2/7.</text>
</comment>
<evidence type="ECO:0000313" key="21">
    <source>
        <dbReference type="EMBL" id="MDV2884331.1"/>
    </source>
</evidence>
<sequence>MSVVQISTKSKSYEVRIEPGLRHTLYNLMHAHKMSDASSFLIITDEHVHDLYINDVLAGFPKQDHVYVEKVASGESSKSFEVYQKLQERALEIGLDRKSVIIALGGGVIGDLAGFVAATYMRGVRFVQVPTTLLAHDSSVGGKVAINLPGAKNIVGAFFQPELVIYDTEMLHSLPEREWRSGFAEVVKHGFIRDREFLDWLKGQVTSFDQFNDEVLKEMLVQSIGVKADIVSADETEQGIRAYLNFGHTLGHAIEAELGYGELSHGEAVAVGMIFALRLSERVLQVELPVKETITWLETLGYSTNVPKGLSAEQLLASMKKDKKTTGGLIRMVLVEECGKAVLKDVADEPLLDSLHKAIEEGFDDSWN</sequence>
<dbReference type="InterPro" id="IPR050071">
    <property type="entry name" value="Dehydroquinate_synthase"/>
</dbReference>
<feature type="domain" description="3-dehydroquinate synthase N-terminal" evidence="19">
    <location>
        <begin position="71"/>
        <end position="180"/>
    </location>
</feature>
<dbReference type="GO" id="GO:0000166">
    <property type="term" value="F:nucleotide binding"/>
    <property type="evidence" value="ECO:0007669"/>
    <property type="project" value="UniProtKB-KW"/>
</dbReference>
<comment type="subcellular location">
    <subcellularLocation>
        <location evidence="4 18">Cytoplasm</location>
    </subcellularLocation>
</comment>
<evidence type="ECO:0000256" key="8">
    <source>
        <dbReference type="ARBA" id="ARBA00017684"/>
    </source>
</evidence>
<dbReference type="AlphaFoldDB" id="A0AAJ2NKJ5"/>
<keyword evidence="17 18" id="KW-0170">Cobalt</keyword>
<evidence type="ECO:0000256" key="6">
    <source>
        <dbReference type="ARBA" id="ARBA00005412"/>
    </source>
</evidence>
<evidence type="ECO:0000256" key="5">
    <source>
        <dbReference type="ARBA" id="ARBA00004661"/>
    </source>
</evidence>
<comment type="caution">
    <text evidence="18">Lacks conserved residue(s) required for the propagation of feature annotation.</text>
</comment>
<dbReference type="GO" id="GO:0046872">
    <property type="term" value="F:metal ion binding"/>
    <property type="evidence" value="ECO:0007669"/>
    <property type="project" value="UniProtKB-KW"/>
</dbReference>
<feature type="binding site" evidence="18">
    <location>
        <begin position="73"/>
        <end position="78"/>
    </location>
    <ligand>
        <name>NAD(+)</name>
        <dbReference type="ChEBI" id="CHEBI:57540"/>
    </ligand>
</feature>
<name>A0AAJ2NKJ5_ALKPS</name>
<feature type="domain" description="3-dehydroquinate synthase C-terminal" evidence="20">
    <location>
        <begin position="182"/>
        <end position="325"/>
    </location>
</feature>
<dbReference type="EMBL" id="JAWJAY010000001">
    <property type="protein sequence ID" value="MDV2884331.1"/>
    <property type="molecule type" value="Genomic_DNA"/>
</dbReference>
<dbReference type="GO" id="GO:0008652">
    <property type="term" value="P:amino acid biosynthetic process"/>
    <property type="evidence" value="ECO:0007669"/>
    <property type="project" value="UniProtKB-KW"/>
</dbReference>
<dbReference type="Pfam" id="PF01761">
    <property type="entry name" value="DHQ_synthase"/>
    <property type="match status" value="1"/>
</dbReference>
<keyword evidence="10 18" id="KW-0028">Amino-acid biosynthesis</keyword>
<evidence type="ECO:0000256" key="12">
    <source>
        <dbReference type="ARBA" id="ARBA00022741"/>
    </source>
</evidence>
<evidence type="ECO:0000256" key="7">
    <source>
        <dbReference type="ARBA" id="ARBA00013031"/>
    </source>
</evidence>
<dbReference type="GO" id="GO:0009073">
    <property type="term" value="P:aromatic amino acid family biosynthetic process"/>
    <property type="evidence" value="ECO:0007669"/>
    <property type="project" value="UniProtKB-KW"/>
</dbReference>
<dbReference type="GO" id="GO:0009423">
    <property type="term" value="P:chorismate biosynthetic process"/>
    <property type="evidence" value="ECO:0007669"/>
    <property type="project" value="UniProtKB-UniRule"/>
</dbReference>
<evidence type="ECO:0000256" key="15">
    <source>
        <dbReference type="ARBA" id="ARBA00023141"/>
    </source>
</evidence>
<keyword evidence="12 18" id="KW-0547">Nucleotide-binding</keyword>
<dbReference type="RefSeq" id="WP_323465912.1">
    <property type="nucleotide sequence ID" value="NZ_CP144224.1"/>
</dbReference>
<dbReference type="Gene3D" id="3.40.50.1970">
    <property type="match status" value="1"/>
</dbReference>
<evidence type="ECO:0000313" key="22">
    <source>
        <dbReference type="Proteomes" id="UP001285636"/>
    </source>
</evidence>
<evidence type="ECO:0000256" key="13">
    <source>
        <dbReference type="ARBA" id="ARBA00022833"/>
    </source>
</evidence>
<dbReference type="InterPro" id="IPR030963">
    <property type="entry name" value="DHQ_synth_fam"/>
</dbReference>
<evidence type="ECO:0000256" key="17">
    <source>
        <dbReference type="ARBA" id="ARBA00023285"/>
    </source>
</evidence>
<evidence type="ECO:0000256" key="2">
    <source>
        <dbReference type="ARBA" id="ARBA00001911"/>
    </source>
</evidence>
<dbReference type="CDD" id="cd08195">
    <property type="entry name" value="DHQS"/>
    <property type="match status" value="1"/>
</dbReference>
<feature type="binding site" evidence="18">
    <location>
        <position position="143"/>
    </location>
    <ligand>
        <name>NAD(+)</name>
        <dbReference type="ChEBI" id="CHEBI:57540"/>
    </ligand>
</feature>
<dbReference type="InterPro" id="IPR030960">
    <property type="entry name" value="DHQS/DOIS_N"/>
</dbReference>
<gene>
    <name evidence="18 21" type="primary">aroB</name>
    <name evidence="21" type="ORF">RYX45_04010</name>
</gene>
<evidence type="ECO:0000256" key="18">
    <source>
        <dbReference type="HAMAP-Rule" id="MF_00110"/>
    </source>
</evidence>
<feature type="binding site" evidence="18">
    <location>
        <begin position="131"/>
        <end position="132"/>
    </location>
    <ligand>
        <name>NAD(+)</name>
        <dbReference type="ChEBI" id="CHEBI:57540"/>
    </ligand>
</feature>
<comment type="function">
    <text evidence="18">Catalyzes the conversion of 3-deoxy-D-arabino-heptulosonate 7-phosphate (DAHP) to dehydroquinate (DHQ).</text>
</comment>
<proteinExistence type="inferred from homology"/>
<organism evidence="21 22">
    <name type="scientific">Alkalihalophilus pseudofirmus</name>
    <name type="common">Bacillus pseudofirmus</name>
    <dbReference type="NCBI Taxonomy" id="79885"/>
    <lineage>
        <taxon>Bacteria</taxon>
        <taxon>Bacillati</taxon>
        <taxon>Bacillota</taxon>
        <taxon>Bacilli</taxon>
        <taxon>Bacillales</taxon>
        <taxon>Bacillaceae</taxon>
        <taxon>Alkalihalophilus</taxon>
    </lineage>
</organism>
<comment type="caution">
    <text evidence="21">The sequence shown here is derived from an EMBL/GenBank/DDBJ whole genome shotgun (WGS) entry which is preliminary data.</text>
</comment>
<feature type="binding site" evidence="18">
    <location>
        <position position="248"/>
    </location>
    <ligand>
        <name>Zn(2+)</name>
        <dbReference type="ChEBI" id="CHEBI:29105"/>
    </ligand>
</feature>
<dbReference type="HAMAP" id="MF_00110">
    <property type="entry name" value="DHQ_synthase"/>
    <property type="match status" value="1"/>
</dbReference>
<evidence type="ECO:0000256" key="4">
    <source>
        <dbReference type="ARBA" id="ARBA00004496"/>
    </source>
</evidence>
<feature type="binding site" evidence="18">
    <location>
        <position position="152"/>
    </location>
    <ligand>
        <name>NAD(+)</name>
        <dbReference type="ChEBI" id="CHEBI:57540"/>
    </ligand>
</feature>
<dbReference type="SUPFAM" id="SSF56796">
    <property type="entry name" value="Dehydroquinate synthase-like"/>
    <property type="match status" value="1"/>
</dbReference>
<dbReference type="PIRSF" id="PIRSF001455">
    <property type="entry name" value="DHQ_synth"/>
    <property type="match status" value="1"/>
</dbReference>
<dbReference type="Gene3D" id="1.20.1090.10">
    <property type="entry name" value="Dehydroquinate synthase-like - alpha domain"/>
    <property type="match status" value="1"/>
</dbReference>
<keyword evidence="14 18" id="KW-0520">NAD</keyword>
<feature type="binding site" evidence="18">
    <location>
        <position position="185"/>
    </location>
    <ligand>
        <name>Zn(2+)</name>
        <dbReference type="ChEBI" id="CHEBI:29105"/>
    </ligand>
</feature>
<evidence type="ECO:0000256" key="16">
    <source>
        <dbReference type="ARBA" id="ARBA00023239"/>
    </source>
</evidence>
<dbReference type="InterPro" id="IPR056179">
    <property type="entry name" value="DHQS_C"/>
</dbReference>
<reference evidence="21" key="1">
    <citation type="submission" date="2023-10" db="EMBL/GenBank/DDBJ databases">
        <title>Screening of Alkalihalophilus pseudofirmusBZ-TG-HK211 and Its Alleviation of Salt Stress on Rapeseed Growth.</title>
        <authorList>
            <person name="Zhao B."/>
            <person name="Guo T."/>
        </authorList>
    </citation>
    <scope>NUCLEOTIDE SEQUENCE</scope>
    <source>
        <strain evidence="21">BZ-TG-HK211</strain>
    </source>
</reference>
<evidence type="ECO:0000256" key="11">
    <source>
        <dbReference type="ARBA" id="ARBA00022723"/>
    </source>
</evidence>